<dbReference type="CDD" id="cd05830">
    <property type="entry name" value="Sortase_E"/>
    <property type="match status" value="1"/>
</dbReference>
<name>A0AAW6TBD8_9MICO</name>
<dbReference type="Gene3D" id="2.40.260.10">
    <property type="entry name" value="Sortase"/>
    <property type="match status" value="1"/>
</dbReference>
<dbReference type="Proteomes" id="UP001321506">
    <property type="component" value="Unassembled WGS sequence"/>
</dbReference>
<gene>
    <name evidence="5" type="ORF">QF206_09290</name>
</gene>
<feature type="active site" description="Acyl-thioester intermediate" evidence="2">
    <location>
        <position position="239"/>
    </location>
</feature>
<organism evidence="5 6">
    <name type="scientific">Ruicaihuangia caeni</name>
    <dbReference type="NCBI Taxonomy" id="3042517"/>
    <lineage>
        <taxon>Bacteria</taxon>
        <taxon>Bacillati</taxon>
        <taxon>Actinomycetota</taxon>
        <taxon>Actinomycetes</taxon>
        <taxon>Micrococcales</taxon>
        <taxon>Microbacteriaceae</taxon>
        <taxon>Ruicaihuangia</taxon>
    </lineage>
</organism>
<sequence length="301" mass="31496">MSRHPGSSDRLQSRQPLEQRVGASGTRGGSGDRRTTLLGVLGELLVTAGVLVLLFIAWQLWFNDVIATSTQTDAAASLSETWLERTAPESPAPDGSAGATPQLTHEPVVMATPERNETWGVLFVPRWGADYARPVAEGTALRPVLNEIGIGHYVETQLPGEVGNVALAAHRNAYGAPFGGVPDLRVGDAIVLQTADGWYTYRFRNLEYVKPSGVGVLNPVPQSPRAAGADERYITLTTCNPLYSVAERVAAYGVFESFHPTAGGPPASLAAPEEPAASGPSAAASAASFSPGSVSAHSGGR</sequence>
<dbReference type="GO" id="GO:0016787">
    <property type="term" value="F:hydrolase activity"/>
    <property type="evidence" value="ECO:0007669"/>
    <property type="project" value="UniProtKB-KW"/>
</dbReference>
<dbReference type="SUPFAM" id="SSF63817">
    <property type="entry name" value="Sortase"/>
    <property type="match status" value="1"/>
</dbReference>
<dbReference type="InterPro" id="IPR042003">
    <property type="entry name" value="Sortase_E"/>
</dbReference>
<evidence type="ECO:0000256" key="1">
    <source>
        <dbReference type="ARBA" id="ARBA00022801"/>
    </source>
</evidence>
<feature type="region of interest" description="Disordered" evidence="3">
    <location>
        <begin position="1"/>
        <end position="33"/>
    </location>
</feature>
<evidence type="ECO:0000256" key="2">
    <source>
        <dbReference type="PIRSR" id="PIRSR605754-1"/>
    </source>
</evidence>
<feature type="active site" description="Proton donor/acceptor" evidence="2">
    <location>
        <position position="170"/>
    </location>
</feature>
<dbReference type="InterPro" id="IPR005754">
    <property type="entry name" value="Sortase"/>
</dbReference>
<dbReference type="InterPro" id="IPR053465">
    <property type="entry name" value="Sortase_Class_E"/>
</dbReference>
<reference evidence="5 6" key="1">
    <citation type="submission" date="2023-04" db="EMBL/GenBank/DDBJ databases">
        <title>Klugiella caeni sp. nov. isolated from the sludge of biochemical tank.</title>
        <authorList>
            <person name="Geng K."/>
        </authorList>
    </citation>
    <scope>NUCLEOTIDE SEQUENCE [LARGE SCALE GENOMIC DNA]</scope>
    <source>
        <strain evidence="5 6">YN-L-19</strain>
    </source>
</reference>
<evidence type="ECO:0000313" key="6">
    <source>
        <dbReference type="Proteomes" id="UP001321506"/>
    </source>
</evidence>
<keyword evidence="1" id="KW-0378">Hydrolase</keyword>
<keyword evidence="4" id="KW-0472">Membrane</keyword>
<evidence type="ECO:0000256" key="3">
    <source>
        <dbReference type="SAM" id="MobiDB-lite"/>
    </source>
</evidence>
<proteinExistence type="predicted"/>
<dbReference type="RefSeq" id="WP_281488934.1">
    <property type="nucleotide sequence ID" value="NZ_JASATX010000003.1"/>
</dbReference>
<feature type="transmembrane region" description="Helical" evidence="4">
    <location>
        <begin position="37"/>
        <end position="61"/>
    </location>
</feature>
<protein>
    <submittedName>
        <fullName evidence="5">Class E sortase</fullName>
    </submittedName>
</protein>
<dbReference type="InterPro" id="IPR023365">
    <property type="entry name" value="Sortase_dom-sf"/>
</dbReference>
<keyword evidence="4" id="KW-0812">Transmembrane</keyword>
<dbReference type="AlphaFoldDB" id="A0AAW6TBD8"/>
<dbReference type="Pfam" id="PF04203">
    <property type="entry name" value="Sortase"/>
    <property type="match status" value="1"/>
</dbReference>
<evidence type="ECO:0000256" key="4">
    <source>
        <dbReference type="SAM" id="Phobius"/>
    </source>
</evidence>
<feature type="region of interest" description="Disordered" evidence="3">
    <location>
        <begin position="264"/>
        <end position="301"/>
    </location>
</feature>
<keyword evidence="6" id="KW-1185">Reference proteome</keyword>
<keyword evidence="4" id="KW-1133">Transmembrane helix</keyword>
<evidence type="ECO:0000313" key="5">
    <source>
        <dbReference type="EMBL" id="MDI2099153.1"/>
    </source>
</evidence>
<accession>A0AAW6TBD8</accession>
<dbReference type="NCBIfam" id="NF033747">
    <property type="entry name" value="class_E_sortase"/>
    <property type="match status" value="1"/>
</dbReference>
<dbReference type="NCBIfam" id="TIGR01076">
    <property type="entry name" value="sortase_fam"/>
    <property type="match status" value="1"/>
</dbReference>
<comment type="caution">
    <text evidence="5">The sequence shown here is derived from an EMBL/GenBank/DDBJ whole genome shotgun (WGS) entry which is preliminary data.</text>
</comment>
<dbReference type="EMBL" id="JASATX010000003">
    <property type="protein sequence ID" value="MDI2099153.1"/>
    <property type="molecule type" value="Genomic_DNA"/>
</dbReference>